<evidence type="ECO:0000256" key="3">
    <source>
        <dbReference type="HAMAP-Rule" id="MF_00068"/>
    </source>
</evidence>
<dbReference type="NCBIfam" id="NF003915">
    <property type="entry name" value="PRK05441.1"/>
    <property type="match status" value="1"/>
</dbReference>
<dbReference type="PROSITE" id="PS01272">
    <property type="entry name" value="GCKR"/>
    <property type="match status" value="1"/>
</dbReference>
<dbReference type="PANTHER" id="PTHR10088">
    <property type="entry name" value="GLUCOKINASE REGULATORY PROTEIN"/>
    <property type="match status" value="1"/>
</dbReference>
<dbReference type="Gene3D" id="3.40.50.10490">
    <property type="entry name" value="Glucose-6-phosphate isomerase like protein, domain 1"/>
    <property type="match status" value="1"/>
</dbReference>
<gene>
    <name evidence="3" type="primary">murQ</name>
    <name evidence="6" type="ORF">KCQ71_08495</name>
</gene>
<dbReference type="Gene3D" id="1.10.8.1080">
    <property type="match status" value="1"/>
</dbReference>
<dbReference type="InterPro" id="IPR001347">
    <property type="entry name" value="SIS_dom"/>
</dbReference>
<dbReference type="EC" id="4.2.1.126" evidence="3"/>
<evidence type="ECO:0000259" key="5">
    <source>
        <dbReference type="PROSITE" id="PS51464"/>
    </source>
</evidence>
<feature type="domain" description="SIS" evidence="5">
    <location>
        <begin position="65"/>
        <end position="226"/>
    </location>
</feature>
<evidence type="ECO:0000256" key="1">
    <source>
        <dbReference type="ARBA" id="ARBA00023239"/>
    </source>
</evidence>
<feature type="active site" evidence="3">
    <location>
        <position position="124"/>
    </location>
</feature>
<comment type="subunit">
    <text evidence="3">Homodimer.</text>
</comment>
<comment type="catalytic activity">
    <reaction evidence="3">
        <text>N-acetyl-D-muramate 6-phosphate + H2O = N-acetyl-D-glucosamine 6-phosphate + (R)-lactate</text>
        <dbReference type="Rhea" id="RHEA:26410"/>
        <dbReference type="ChEBI" id="CHEBI:15377"/>
        <dbReference type="ChEBI" id="CHEBI:16004"/>
        <dbReference type="ChEBI" id="CHEBI:57513"/>
        <dbReference type="ChEBI" id="CHEBI:58722"/>
        <dbReference type="EC" id="4.2.1.126"/>
    </reaction>
</comment>
<dbReference type="PANTHER" id="PTHR10088:SF4">
    <property type="entry name" value="GLUCOKINASE REGULATORY PROTEIN"/>
    <property type="match status" value="1"/>
</dbReference>
<dbReference type="NCBIfam" id="NF009222">
    <property type="entry name" value="PRK12570.1"/>
    <property type="match status" value="1"/>
</dbReference>
<dbReference type="InterPro" id="IPR005486">
    <property type="entry name" value="Glucokinase_regulatory_CS"/>
</dbReference>
<sequence>MAEMSHDWREVLGLHSPTEERNPRTEDLDRLPTDELVSLMMEEDAAVLTAVGAVADQVAALVDLAVAALGAGGRVHYSGAGTSGRLGVLDAVELMPTYRVGAETVVAHLAGGDRAMMQAVEGVEDDPAAGAADLGVVGPADMVIGIAASGRTPYVGGALASAREQGARTALIATNPRATLAEGVDVAVLVDTGPEVITGSTRMKAGTAQKMVLNMFSTAVMVRLGKTYSNLMTEVAPTNQKLRARTVRMLVQATDQDPERCADVLAAAGDARTALVALIAGIDVAQARELIAQYPPDVTRIADPGGVRSAVAAARGGHHE</sequence>
<protein>
    <recommendedName>
        <fullName evidence="3">N-acetylmuramic acid 6-phosphate etherase</fullName>
        <shortName evidence="3">MurNAc-6-P etherase</shortName>
        <ecNumber evidence="3">4.2.1.126</ecNumber>
    </recommendedName>
    <alternativeName>
        <fullName evidence="3">N-acetylmuramic acid 6-phosphate hydrolase</fullName>
    </alternativeName>
    <alternativeName>
        <fullName evidence="3">N-acetylmuramic acid 6-phosphate lyase</fullName>
    </alternativeName>
</protein>
<dbReference type="Pfam" id="PF22645">
    <property type="entry name" value="GKRP_SIS_N"/>
    <property type="match status" value="1"/>
</dbReference>
<dbReference type="PROSITE" id="PS51464">
    <property type="entry name" value="SIS"/>
    <property type="match status" value="1"/>
</dbReference>
<proteinExistence type="inferred from homology"/>
<dbReference type="SUPFAM" id="SSF53697">
    <property type="entry name" value="SIS domain"/>
    <property type="match status" value="1"/>
</dbReference>
<dbReference type="HAMAP" id="MF_00068">
    <property type="entry name" value="MurQ"/>
    <property type="match status" value="1"/>
</dbReference>
<comment type="pathway">
    <text evidence="3">Amino-sugar metabolism; N-acetylmuramate degradation.</text>
</comment>
<evidence type="ECO:0000256" key="2">
    <source>
        <dbReference type="ARBA" id="ARBA00023277"/>
    </source>
</evidence>
<dbReference type="InterPro" id="IPR005488">
    <property type="entry name" value="Etherase_MurQ"/>
</dbReference>
<comment type="caution">
    <text evidence="6">The sequence shown here is derived from an EMBL/GenBank/DDBJ whole genome shotgun (WGS) entry which is preliminary data.</text>
</comment>
<keyword evidence="7" id="KW-1185">Reference proteome</keyword>
<dbReference type="EMBL" id="JAGSHT010000009">
    <property type="protein sequence ID" value="MBZ2196190.1"/>
    <property type="molecule type" value="Genomic_DNA"/>
</dbReference>
<dbReference type="Proteomes" id="UP000826651">
    <property type="component" value="Unassembled WGS sequence"/>
</dbReference>
<dbReference type="CDD" id="cd05007">
    <property type="entry name" value="SIS_Etherase"/>
    <property type="match status" value="1"/>
</dbReference>
<organism evidence="6 7">
    <name type="scientific">Occultella gossypii</name>
    <dbReference type="NCBI Taxonomy" id="2800820"/>
    <lineage>
        <taxon>Bacteria</taxon>
        <taxon>Bacillati</taxon>
        <taxon>Actinomycetota</taxon>
        <taxon>Actinomycetes</taxon>
        <taxon>Micrococcales</taxon>
        <taxon>Ruaniaceae</taxon>
        <taxon>Occultella</taxon>
    </lineage>
</organism>
<comment type="miscellaneous">
    <text evidence="3">A lyase-type mechanism (elimination/hydration) is suggested for the cleavage of the lactyl ether bond of MurNAc 6-phosphate, with the formation of an alpha,beta-unsaturated aldehyde intermediate with (E)-stereochemistry, followed by the syn addition of water to give product.</text>
</comment>
<dbReference type="RefSeq" id="WP_223404839.1">
    <property type="nucleotide sequence ID" value="NZ_JAGSHT010000009.1"/>
</dbReference>
<evidence type="ECO:0000256" key="4">
    <source>
        <dbReference type="SAM" id="MobiDB-lite"/>
    </source>
</evidence>
<accession>A0ABS7S7E9</accession>
<comment type="function">
    <text evidence="3">Specifically catalyzes the cleavage of the D-lactyl ether substituent of MurNAc 6-phosphate, producing GlcNAc 6-phosphate and D-lactate.</text>
</comment>
<feature type="region of interest" description="Disordered" evidence="4">
    <location>
        <begin position="1"/>
        <end position="30"/>
    </location>
</feature>
<feature type="active site" description="Proton donor" evidence="3">
    <location>
        <position position="93"/>
    </location>
</feature>
<evidence type="ECO:0000313" key="6">
    <source>
        <dbReference type="EMBL" id="MBZ2196190.1"/>
    </source>
</evidence>
<keyword evidence="1 3" id="KW-0456">Lyase</keyword>
<comment type="similarity">
    <text evidence="3">Belongs to the GCKR-like family. MurNAc-6-P etherase subfamily.</text>
</comment>
<dbReference type="InterPro" id="IPR040190">
    <property type="entry name" value="MURQ/GCKR"/>
</dbReference>
<name>A0ABS7S7E9_9MICO</name>
<dbReference type="InterPro" id="IPR046348">
    <property type="entry name" value="SIS_dom_sf"/>
</dbReference>
<keyword evidence="2 3" id="KW-0119">Carbohydrate metabolism</keyword>
<evidence type="ECO:0000313" key="7">
    <source>
        <dbReference type="Proteomes" id="UP000826651"/>
    </source>
</evidence>
<reference evidence="6 7" key="1">
    <citation type="submission" date="2021-04" db="EMBL/GenBank/DDBJ databases">
        <title>Ruania sp. nov., isolated from sandy soil of mangrove forest.</title>
        <authorList>
            <person name="Ge X."/>
            <person name="Huang R."/>
            <person name="Liu W."/>
        </authorList>
    </citation>
    <scope>NUCLEOTIDE SEQUENCE [LARGE SCALE GENOMIC DNA]</scope>
    <source>
        <strain evidence="6 7">N2-46</strain>
    </source>
</reference>